<protein>
    <submittedName>
        <fullName evidence="1">Uncharacterized protein</fullName>
    </submittedName>
</protein>
<gene>
    <name evidence="1" type="ORF">HX845_02130</name>
</gene>
<sequence>MIADLYSDEKVFGVLAYSIEEEGVSIELGSSLLNGDEVDTDKAIIMKPDLYYSTKRMKGATPKSADGIVFVADGGDYHLYVAELKSSRLSIVKKSDIKEKFDTVFQRFFVQDFSHVFDSAELPYNLVTLNVWLVCDPMRLRLNAVDQDDFIRLAKASRSKMRTLLADYASGFKPYVFKGVVATVQPMLSPPIIEVDGFTDLLA</sequence>
<evidence type="ECO:0000313" key="1">
    <source>
        <dbReference type="EMBL" id="NWC12429.1"/>
    </source>
</evidence>
<evidence type="ECO:0000313" key="2">
    <source>
        <dbReference type="Proteomes" id="UP000517547"/>
    </source>
</evidence>
<dbReference type="Proteomes" id="UP000517547">
    <property type="component" value="Unassembled WGS sequence"/>
</dbReference>
<dbReference type="RefSeq" id="WP_017127885.1">
    <property type="nucleotide sequence ID" value="NZ_JACAQE010000001.1"/>
</dbReference>
<dbReference type="AlphaFoldDB" id="A0A7Y7XUA5"/>
<comment type="caution">
    <text evidence="1">The sequence shown here is derived from an EMBL/GenBank/DDBJ whole genome shotgun (WGS) entry which is preliminary data.</text>
</comment>
<reference evidence="1 2" key="1">
    <citation type="submission" date="2020-04" db="EMBL/GenBank/DDBJ databases">
        <title>Molecular characterization of pseudomonads from Agaricus bisporus reveal novel blotch 2 pathogens in Western Europe.</title>
        <authorList>
            <person name="Taparia T."/>
            <person name="Krijger M."/>
            <person name="Haynes E."/>
            <person name="Elpinstone J.G."/>
            <person name="Noble R."/>
            <person name="Van Der Wolf J."/>
        </authorList>
    </citation>
    <scope>NUCLEOTIDE SEQUENCE [LARGE SCALE GENOMIC DNA]</scope>
    <source>
        <strain evidence="1 2">IPO3738</strain>
    </source>
</reference>
<organism evidence="1 2">
    <name type="scientific">Pseudomonas gingeri</name>
    <dbReference type="NCBI Taxonomy" id="117681"/>
    <lineage>
        <taxon>Bacteria</taxon>
        <taxon>Pseudomonadati</taxon>
        <taxon>Pseudomonadota</taxon>
        <taxon>Gammaproteobacteria</taxon>
        <taxon>Pseudomonadales</taxon>
        <taxon>Pseudomonadaceae</taxon>
        <taxon>Pseudomonas</taxon>
    </lineage>
</organism>
<name>A0A7Y7XUA5_9PSED</name>
<proteinExistence type="predicted"/>
<accession>A0A7Y7XUA5</accession>
<dbReference type="EMBL" id="JACAQE010000001">
    <property type="protein sequence ID" value="NWC12429.1"/>
    <property type="molecule type" value="Genomic_DNA"/>
</dbReference>